<reference evidence="2" key="1">
    <citation type="submission" date="2010-05" db="EMBL/GenBank/DDBJ databases">
        <title>The Genome Sequence of Magnaporthe poae strain ATCC 64411.</title>
        <authorList>
            <consortium name="The Broad Institute Genome Sequencing Platform"/>
            <consortium name="Broad Institute Genome Sequencing Center for Infectious Disease"/>
            <person name="Ma L.-J."/>
            <person name="Dead R."/>
            <person name="Young S."/>
            <person name="Zeng Q."/>
            <person name="Koehrsen M."/>
            <person name="Alvarado L."/>
            <person name="Berlin A."/>
            <person name="Chapman S.B."/>
            <person name="Chen Z."/>
            <person name="Freedman E."/>
            <person name="Gellesch M."/>
            <person name="Goldberg J."/>
            <person name="Griggs A."/>
            <person name="Gujja S."/>
            <person name="Heilman E.R."/>
            <person name="Heiman D."/>
            <person name="Hepburn T."/>
            <person name="Howarth C."/>
            <person name="Jen D."/>
            <person name="Larson L."/>
            <person name="Mehta T."/>
            <person name="Neiman D."/>
            <person name="Pearson M."/>
            <person name="Roberts A."/>
            <person name="Saif S."/>
            <person name="Shea T."/>
            <person name="Shenoy N."/>
            <person name="Sisk P."/>
            <person name="Stolte C."/>
            <person name="Sykes S."/>
            <person name="Walk T."/>
            <person name="White J."/>
            <person name="Yandava C."/>
            <person name="Haas B."/>
            <person name="Nusbaum C."/>
            <person name="Birren B."/>
        </authorList>
    </citation>
    <scope>NUCLEOTIDE SEQUENCE</scope>
    <source>
        <strain evidence="2">ATCC 64411</strain>
    </source>
</reference>
<sequence length="292" mass="33111">MQGFNWSKNLRSQRCLFGVQGLAACYQSPTTSSPTQTNCVNRWILRTRFDSPCTFFYTYTSLSVCSREWRPGSSRCWQPTASQQSLSQIPWLSFCHPSIPAHHEALLSRSHFSPTTRSRFDQPVPAEHKNRSTRDFQLAVFPRMHSRRLRLCFPFCYPRIIPTVVKRTQKTTLKSLPEDKMPDQPPAKFAKCKHCQTTLYVTAQDCIVCFANPWQHCGNLLCGGLPPIKHNPSPKKNPGQSSINKSLWVGHKEDGGGSSKNKVDDFEDVKETVGDTKEDINEEVGMVGDMDP</sequence>
<evidence type="ECO:0000313" key="2">
    <source>
        <dbReference type="EMBL" id="KLU89640.1"/>
    </source>
</evidence>
<reference evidence="3" key="4">
    <citation type="journal article" date="2015" name="G3 (Bethesda)">
        <title>Genome sequences of three phytopathogenic species of the Magnaporthaceae family of fungi.</title>
        <authorList>
            <person name="Okagaki L.H."/>
            <person name="Nunes C.C."/>
            <person name="Sailsbery J."/>
            <person name="Clay B."/>
            <person name="Brown D."/>
            <person name="John T."/>
            <person name="Oh Y."/>
            <person name="Young N."/>
            <person name="Fitzgerald M."/>
            <person name="Haas B.J."/>
            <person name="Zeng Q."/>
            <person name="Young S."/>
            <person name="Adiconis X."/>
            <person name="Fan L."/>
            <person name="Levin J.Z."/>
            <person name="Mitchell T.K."/>
            <person name="Okubara P.A."/>
            <person name="Farman M.L."/>
            <person name="Kohn L.M."/>
            <person name="Birren B."/>
            <person name="Ma L.-J."/>
            <person name="Dean R.A."/>
        </authorList>
    </citation>
    <scope>NUCLEOTIDE SEQUENCE</scope>
    <source>
        <strain evidence="3">ATCC 64411 / 73-15</strain>
    </source>
</reference>
<dbReference type="EMBL" id="ADBL01002078">
    <property type="status" value="NOT_ANNOTATED_CDS"/>
    <property type="molecule type" value="Genomic_DNA"/>
</dbReference>
<dbReference type="Proteomes" id="UP000011715">
    <property type="component" value="Unassembled WGS sequence"/>
</dbReference>
<evidence type="ECO:0000256" key="1">
    <source>
        <dbReference type="SAM" id="MobiDB-lite"/>
    </source>
</evidence>
<reference evidence="4" key="2">
    <citation type="submission" date="2010-05" db="EMBL/GenBank/DDBJ databases">
        <title>The genome sequence of Magnaporthe poae strain ATCC 64411.</title>
        <authorList>
            <person name="Ma L.-J."/>
            <person name="Dead R."/>
            <person name="Young S."/>
            <person name="Zeng Q."/>
            <person name="Koehrsen M."/>
            <person name="Alvarado L."/>
            <person name="Berlin A."/>
            <person name="Chapman S.B."/>
            <person name="Chen Z."/>
            <person name="Freedman E."/>
            <person name="Gellesch M."/>
            <person name="Goldberg J."/>
            <person name="Griggs A."/>
            <person name="Gujja S."/>
            <person name="Heilman E.R."/>
            <person name="Heiman D."/>
            <person name="Hepburn T."/>
            <person name="Howarth C."/>
            <person name="Jen D."/>
            <person name="Larson L."/>
            <person name="Mehta T."/>
            <person name="Neiman D."/>
            <person name="Pearson M."/>
            <person name="Roberts A."/>
            <person name="Saif S."/>
            <person name="Shea T."/>
            <person name="Shenoy N."/>
            <person name="Sisk P."/>
            <person name="Stolte C."/>
            <person name="Sykes S."/>
            <person name="Walk T."/>
            <person name="White J."/>
            <person name="Yandava C."/>
            <person name="Haas B."/>
            <person name="Nusbaum C."/>
            <person name="Birren B."/>
        </authorList>
    </citation>
    <scope>NUCLEOTIDE SEQUENCE [LARGE SCALE GENOMIC DNA]</scope>
    <source>
        <strain evidence="4">ATCC 64411 / 73-15</strain>
    </source>
</reference>
<feature type="region of interest" description="Disordered" evidence="1">
    <location>
        <begin position="232"/>
        <end position="292"/>
    </location>
</feature>
<dbReference type="VEuPathDB" id="FungiDB:MAPG_08611"/>
<reference evidence="2" key="3">
    <citation type="submission" date="2011-03" db="EMBL/GenBank/DDBJ databases">
        <title>Annotation of Magnaporthe poae ATCC 64411.</title>
        <authorList>
            <person name="Ma L.-J."/>
            <person name="Dead R."/>
            <person name="Young S.K."/>
            <person name="Zeng Q."/>
            <person name="Gargeya S."/>
            <person name="Fitzgerald M."/>
            <person name="Haas B."/>
            <person name="Abouelleil A."/>
            <person name="Alvarado L."/>
            <person name="Arachchi H.M."/>
            <person name="Berlin A."/>
            <person name="Brown A."/>
            <person name="Chapman S.B."/>
            <person name="Chen Z."/>
            <person name="Dunbar C."/>
            <person name="Freedman E."/>
            <person name="Gearin G."/>
            <person name="Gellesch M."/>
            <person name="Goldberg J."/>
            <person name="Griggs A."/>
            <person name="Gujja S."/>
            <person name="Heiman D."/>
            <person name="Howarth C."/>
            <person name="Larson L."/>
            <person name="Lui A."/>
            <person name="MacDonald P.J.P."/>
            <person name="Mehta T."/>
            <person name="Montmayeur A."/>
            <person name="Murphy C."/>
            <person name="Neiman D."/>
            <person name="Pearson M."/>
            <person name="Priest M."/>
            <person name="Roberts A."/>
            <person name="Saif S."/>
            <person name="Shea T."/>
            <person name="Shenoy N."/>
            <person name="Sisk P."/>
            <person name="Stolte C."/>
            <person name="Sykes S."/>
            <person name="Yandava C."/>
            <person name="Wortman J."/>
            <person name="Nusbaum C."/>
            <person name="Birren B."/>
        </authorList>
    </citation>
    <scope>NUCLEOTIDE SEQUENCE</scope>
    <source>
        <strain evidence="2">ATCC 64411</strain>
    </source>
</reference>
<dbReference type="OrthoDB" id="10497992at2759"/>
<organism evidence="3 4">
    <name type="scientific">Magnaporthiopsis poae (strain ATCC 64411 / 73-15)</name>
    <name type="common">Kentucky bluegrass fungus</name>
    <name type="synonym">Magnaporthe poae</name>
    <dbReference type="NCBI Taxonomy" id="644358"/>
    <lineage>
        <taxon>Eukaryota</taxon>
        <taxon>Fungi</taxon>
        <taxon>Dikarya</taxon>
        <taxon>Ascomycota</taxon>
        <taxon>Pezizomycotina</taxon>
        <taxon>Sordariomycetes</taxon>
        <taxon>Sordariomycetidae</taxon>
        <taxon>Magnaporthales</taxon>
        <taxon>Magnaporthaceae</taxon>
        <taxon>Magnaporthiopsis</taxon>
    </lineage>
</organism>
<keyword evidence="4" id="KW-1185">Reference proteome</keyword>
<name>A0A0C4E7T9_MAGP6</name>
<reference evidence="3" key="5">
    <citation type="submission" date="2015-06" db="UniProtKB">
        <authorList>
            <consortium name="EnsemblFungi"/>
        </authorList>
    </citation>
    <scope>IDENTIFICATION</scope>
    <source>
        <strain evidence="3">ATCC 64411</strain>
    </source>
</reference>
<proteinExistence type="predicted"/>
<dbReference type="AlphaFoldDB" id="A0A0C4E7T9"/>
<dbReference type="EnsemblFungi" id="MAPG_08611T0">
    <property type="protein sequence ID" value="MAPG_08611T0"/>
    <property type="gene ID" value="MAPG_08611"/>
</dbReference>
<evidence type="ECO:0000313" key="4">
    <source>
        <dbReference type="Proteomes" id="UP000011715"/>
    </source>
</evidence>
<gene>
    <name evidence="2" type="ORF">MAPG_08611</name>
</gene>
<feature type="compositionally biased region" description="Basic and acidic residues" evidence="1">
    <location>
        <begin position="250"/>
        <end position="279"/>
    </location>
</feature>
<protein>
    <submittedName>
        <fullName evidence="2 3">Uncharacterized protein</fullName>
    </submittedName>
</protein>
<accession>A0A0C4E7T9</accession>
<dbReference type="EMBL" id="GL876973">
    <property type="protein sequence ID" value="KLU89640.1"/>
    <property type="molecule type" value="Genomic_DNA"/>
</dbReference>
<evidence type="ECO:0000313" key="3">
    <source>
        <dbReference type="EnsemblFungi" id="MAPG_08611T0"/>
    </source>
</evidence>
<dbReference type="eggNOG" id="ENOG502RNC0">
    <property type="taxonomic scope" value="Eukaryota"/>
</dbReference>